<organism evidence="12 13">
    <name type="scientific">Toxoplasma gondii</name>
    <dbReference type="NCBI Taxonomy" id="5811"/>
    <lineage>
        <taxon>Eukaryota</taxon>
        <taxon>Sar</taxon>
        <taxon>Alveolata</taxon>
        <taxon>Apicomplexa</taxon>
        <taxon>Conoidasida</taxon>
        <taxon>Coccidia</taxon>
        <taxon>Eucoccidiorida</taxon>
        <taxon>Eimeriorina</taxon>
        <taxon>Sarcocystidae</taxon>
        <taxon>Toxoplasma</taxon>
    </lineage>
</organism>
<keyword evidence="4 11" id="KW-0808">Transferase</keyword>
<feature type="transmembrane region" description="Helical" evidence="11">
    <location>
        <begin position="43"/>
        <end position="59"/>
    </location>
</feature>
<keyword evidence="3" id="KW-0444">Lipid biosynthesis</keyword>
<evidence type="ECO:0000256" key="8">
    <source>
        <dbReference type="ARBA" id="ARBA00023098"/>
    </source>
</evidence>
<dbReference type="VEuPathDB" id="ToxoDB:TGME49_275590"/>
<dbReference type="AlphaFoldDB" id="A0A7J6KED0"/>
<gene>
    <name evidence="12" type="ORF">TGRH88_005710</name>
</gene>
<accession>A0A7J6KED0</accession>
<evidence type="ECO:0000256" key="7">
    <source>
        <dbReference type="ARBA" id="ARBA00022989"/>
    </source>
</evidence>
<reference evidence="12 13" key="1">
    <citation type="submission" date="2020-03" db="EMBL/GenBank/DDBJ databases">
        <title>Genome sequence of Toxoplasma gondii RH-88 strain.</title>
        <authorList>
            <person name="Lorenzi H.A."/>
            <person name="Venepally P."/>
            <person name="Rozenberg A."/>
            <person name="Sibley D."/>
        </authorList>
    </citation>
    <scope>NUCLEOTIDE SEQUENCE [LARGE SCALE GENOMIC DNA]</scope>
    <source>
        <strain evidence="12 13">RH-88</strain>
    </source>
</reference>
<evidence type="ECO:0000256" key="10">
    <source>
        <dbReference type="ARBA" id="ARBA00023315"/>
    </source>
</evidence>
<dbReference type="PANTHER" id="PTHR12317">
    <property type="entry name" value="DIACYLGLYCEROL O-ACYLTRANSFERASE"/>
    <property type="match status" value="1"/>
</dbReference>
<dbReference type="GO" id="GO:0004144">
    <property type="term" value="F:diacylglycerol O-acyltransferase activity"/>
    <property type="evidence" value="ECO:0007669"/>
    <property type="project" value="TreeGrafter"/>
</dbReference>
<name>A0A7J6KED0_TOXGO</name>
<dbReference type="EC" id="2.3.1.-" evidence="11"/>
<evidence type="ECO:0000313" key="12">
    <source>
        <dbReference type="EMBL" id="KAF4645467.1"/>
    </source>
</evidence>
<keyword evidence="13" id="KW-1185">Reference proteome</keyword>
<dbReference type="Pfam" id="PF03982">
    <property type="entry name" value="DAGAT"/>
    <property type="match status" value="1"/>
</dbReference>
<evidence type="ECO:0000256" key="3">
    <source>
        <dbReference type="ARBA" id="ARBA00022516"/>
    </source>
</evidence>
<protein>
    <recommendedName>
        <fullName evidence="11">Acyltransferase</fullName>
        <ecNumber evidence="11">2.3.1.-</ecNumber>
    </recommendedName>
</protein>
<keyword evidence="7 11" id="KW-1133">Transmembrane helix</keyword>
<proteinExistence type="inferred from homology"/>
<dbReference type="GO" id="GO:0005789">
    <property type="term" value="C:endoplasmic reticulum membrane"/>
    <property type="evidence" value="ECO:0007669"/>
    <property type="project" value="UniProtKB-SubCell"/>
</dbReference>
<dbReference type="InterPro" id="IPR007130">
    <property type="entry name" value="DAGAT"/>
</dbReference>
<evidence type="ECO:0000313" key="13">
    <source>
        <dbReference type="Proteomes" id="UP000557509"/>
    </source>
</evidence>
<evidence type="ECO:0000256" key="4">
    <source>
        <dbReference type="ARBA" id="ARBA00022679"/>
    </source>
</evidence>
<dbReference type="PANTHER" id="PTHR12317:SF63">
    <property type="entry name" value="DIACYLGLYCEROL O-ACYLTRANSFERASE 2"/>
    <property type="match status" value="1"/>
</dbReference>
<evidence type="ECO:0000256" key="6">
    <source>
        <dbReference type="ARBA" id="ARBA00022824"/>
    </source>
</evidence>
<evidence type="ECO:0000256" key="2">
    <source>
        <dbReference type="ARBA" id="ARBA00005420"/>
    </source>
</evidence>
<evidence type="ECO:0000256" key="1">
    <source>
        <dbReference type="ARBA" id="ARBA00004477"/>
    </source>
</evidence>
<evidence type="ECO:0000256" key="11">
    <source>
        <dbReference type="RuleBase" id="RU367023"/>
    </source>
</evidence>
<feature type="transmembrane region" description="Helical" evidence="11">
    <location>
        <begin position="12"/>
        <end position="31"/>
    </location>
</feature>
<dbReference type="GO" id="GO:0019432">
    <property type="term" value="P:triglyceride biosynthetic process"/>
    <property type="evidence" value="ECO:0007669"/>
    <property type="project" value="TreeGrafter"/>
</dbReference>
<dbReference type="EMBL" id="JAAUHK010000188">
    <property type="protein sequence ID" value="KAF4645467.1"/>
    <property type="molecule type" value="Genomic_DNA"/>
</dbReference>
<dbReference type="Proteomes" id="UP000557509">
    <property type="component" value="Unassembled WGS sequence"/>
</dbReference>
<evidence type="ECO:0000256" key="5">
    <source>
        <dbReference type="ARBA" id="ARBA00022692"/>
    </source>
</evidence>
<keyword evidence="6 11" id="KW-0256">Endoplasmic reticulum</keyword>
<keyword evidence="9 11" id="KW-0472">Membrane</keyword>
<comment type="similarity">
    <text evidence="2 11">Belongs to the diacylglycerol acyltransferase family.</text>
</comment>
<evidence type="ECO:0000256" key="9">
    <source>
        <dbReference type="ARBA" id="ARBA00023136"/>
    </source>
</evidence>
<comment type="subcellular location">
    <subcellularLocation>
        <location evidence="1 11">Endoplasmic reticulum membrane</location>
        <topology evidence="1 11">Multi-pass membrane protein</topology>
    </subcellularLocation>
</comment>
<keyword evidence="10 12" id="KW-0012">Acyltransferase</keyword>
<keyword evidence="8" id="KW-0443">Lipid metabolism</keyword>
<sequence>MSGTLERVSLFALQMFILGSFFHVPLLAYAVYKRFCTTRRKKVIFFICFSLLIFCPIPECSPARRWSLWKLLHRYHRTTVVVEDLKCLPAKRPVIYTALPHGIVPVAQALLPLNDFNSLIGHFRLAIASIVKRVPVWGHFACVTGAQDATRAKLREALTINGDSVVIVPGGIAEMYAINPSTERLHLNERTGLLKLALETGADIVPIYCFGNTDTFKLTKGCRSLQPIARLFRTALLLFYGRFGLPVSFEVPLLYVIGKALRLPKIRHPSTQDIEAAQKQYLAAVQRIFNTYKGLYGWQHKSLEIV</sequence>
<keyword evidence="5 11" id="KW-0812">Transmembrane</keyword>
<comment type="caution">
    <text evidence="12">The sequence shown here is derived from an EMBL/GenBank/DDBJ whole genome shotgun (WGS) entry which is preliminary data.</text>
</comment>